<gene>
    <name evidence="3" type="ORF">EEDITHA_LOCUS8287</name>
</gene>
<evidence type="ECO:0000313" key="3">
    <source>
        <dbReference type="EMBL" id="CAH2092534.1"/>
    </source>
</evidence>
<feature type="coiled-coil region" evidence="1">
    <location>
        <begin position="40"/>
        <end position="74"/>
    </location>
</feature>
<dbReference type="EMBL" id="CAKOGL010000012">
    <property type="protein sequence ID" value="CAH2092534.1"/>
    <property type="molecule type" value="Genomic_DNA"/>
</dbReference>
<evidence type="ECO:0000313" key="4">
    <source>
        <dbReference type="Proteomes" id="UP001153954"/>
    </source>
</evidence>
<keyword evidence="1" id="KW-0175">Coiled coil</keyword>
<accession>A0AAU9U0T1</accession>
<dbReference type="Proteomes" id="UP001153954">
    <property type="component" value="Unassembled WGS sequence"/>
</dbReference>
<proteinExistence type="predicted"/>
<dbReference type="AlphaFoldDB" id="A0AAU9U0T1"/>
<evidence type="ECO:0000256" key="1">
    <source>
        <dbReference type="SAM" id="Coils"/>
    </source>
</evidence>
<protein>
    <submittedName>
        <fullName evidence="3">Uncharacterized protein</fullName>
    </submittedName>
</protein>
<evidence type="ECO:0000256" key="2">
    <source>
        <dbReference type="SAM" id="MobiDB-lite"/>
    </source>
</evidence>
<organism evidence="3 4">
    <name type="scientific">Euphydryas editha</name>
    <name type="common">Edith's checkerspot</name>
    <dbReference type="NCBI Taxonomy" id="104508"/>
    <lineage>
        <taxon>Eukaryota</taxon>
        <taxon>Metazoa</taxon>
        <taxon>Ecdysozoa</taxon>
        <taxon>Arthropoda</taxon>
        <taxon>Hexapoda</taxon>
        <taxon>Insecta</taxon>
        <taxon>Pterygota</taxon>
        <taxon>Neoptera</taxon>
        <taxon>Endopterygota</taxon>
        <taxon>Lepidoptera</taxon>
        <taxon>Glossata</taxon>
        <taxon>Ditrysia</taxon>
        <taxon>Papilionoidea</taxon>
        <taxon>Nymphalidae</taxon>
        <taxon>Nymphalinae</taxon>
        <taxon>Euphydryas</taxon>
    </lineage>
</organism>
<comment type="caution">
    <text evidence="3">The sequence shown here is derived from an EMBL/GenBank/DDBJ whole genome shotgun (WGS) entry which is preliminary data.</text>
</comment>
<feature type="region of interest" description="Disordered" evidence="2">
    <location>
        <begin position="1"/>
        <end position="27"/>
    </location>
</feature>
<sequence>MVTERKTESEEPSYLNTANTENSPRKRKLKILIEKKSNMIKHQKLKIKRLQTTMRRYKRKISAMKDLLDELKQNRYINADHHSLLTDSDAGVKDN</sequence>
<keyword evidence="4" id="KW-1185">Reference proteome</keyword>
<reference evidence="3" key="1">
    <citation type="submission" date="2022-03" db="EMBL/GenBank/DDBJ databases">
        <authorList>
            <person name="Tunstrom K."/>
        </authorList>
    </citation>
    <scope>NUCLEOTIDE SEQUENCE</scope>
</reference>
<name>A0AAU9U0T1_EUPED</name>